<keyword evidence="1" id="KW-0812">Transmembrane</keyword>
<proteinExistence type="predicted"/>
<sequence>MRTSSRSWPALFAWGAGLLHIALAAEAGRAAAALGMLAAAALLLQGAGELAWGIAALVRGRPVAPRTALVGAVTGLTLAASAIPAGGSPIAVAAVVLLLVPAAVLTWTAKEVRRSRPRSWGQPVGMVVGAVLVAALITPALSTTVGGGHGHLDMASVDPHAGH</sequence>
<comment type="caution">
    <text evidence="2">The sequence shown here is derived from an EMBL/GenBank/DDBJ whole genome shotgun (WGS) entry which is preliminary data.</text>
</comment>
<dbReference type="AlphaFoldDB" id="A0A0B2A6R5"/>
<gene>
    <name evidence="2" type="ORF">LK09_11955</name>
</gene>
<accession>A0A0B2A6R5</accession>
<keyword evidence="1" id="KW-0472">Membrane</keyword>
<dbReference type="RefSeq" id="WP_039399502.1">
    <property type="nucleotide sequence ID" value="NZ_JTDK01000010.1"/>
</dbReference>
<keyword evidence="3" id="KW-1185">Reference proteome</keyword>
<feature type="transmembrane region" description="Helical" evidence="1">
    <location>
        <begin position="120"/>
        <end position="141"/>
    </location>
</feature>
<keyword evidence="1" id="KW-1133">Transmembrane helix</keyword>
<protein>
    <submittedName>
        <fullName evidence="2">Uncharacterized protein</fullName>
    </submittedName>
</protein>
<dbReference type="EMBL" id="JTDK01000010">
    <property type="protein sequence ID" value="KHK97463.1"/>
    <property type="molecule type" value="Genomic_DNA"/>
</dbReference>
<evidence type="ECO:0000313" key="2">
    <source>
        <dbReference type="EMBL" id="KHK97463.1"/>
    </source>
</evidence>
<name>A0A0B2A6R5_9MICO</name>
<dbReference type="STRING" id="1348253.LK09_11955"/>
<feature type="transmembrane region" description="Helical" evidence="1">
    <location>
        <begin position="34"/>
        <end position="55"/>
    </location>
</feature>
<evidence type="ECO:0000256" key="1">
    <source>
        <dbReference type="SAM" id="Phobius"/>
    </source>
</evidence>
<reference evidence="2 3" key="1">
    <citation type="submission" date="2014-11" db="EMBL/GenBank/DDBJ databases">
        <title>Genome sequence of Microbacterium mangrovi MUSC 115(T).</title>
        <authorList>
            <person name="Lee L.-H."/>
        </authorList>
    </citation>
    <scope>NUCLEOTIDE SEQUENCE [LARGE SCALE GENOMIC DNA]</scope>
    <source>
        <strain evidence="2 3">MUSC 115</strain>
    </source>
</reference>
<dbReference type="Proteomes" id="UP000031030">
    <property type="component" value="Unassembled WGS sequence"/>
</dbReference>
<feature type="transmembrane region" description="Helical" evidence="1">
    <location>
        <begin position="90"/>
        <end position="108"/>
    </location>
</feature>
<organism evidence="2 3">
    <name type="scientific">Microbacterium mangrovi</name>
    <dbReference type="NCBI Taxonomy" id="1348253"/>
    <lineage>
        <taxon>Bacteria</taxon>
        <taxon>Bacillati</taxon>
        <taxon>Actinomycetota</taxon>
        <taxon>Actinomycetes</taxon>
        <taxon>Micrococcales</taxon>
        <taxon>Microbacteriaceae</taxon>
        <taxon>Microbacterium</taxon>
    </lineage>
</organism>
<evidence type="ECO:0000313" key="3">
    <source>
        <dbReference type="Proteomes" id="UP000031030"/>
    </source>
</evidence>
<feature type="transmembrane region" description="Helical" evidence="1">
    <location>
        <begin position="67"/>
        <end position="84"/>
    </location>
</feature>